<dbReference type="PANTHER" id="PTHR46211:SF1">
    <property type="entry name" value="GLYCEROPHOSPHODIESTER PHOSPHODIESTERASE, CYTOPLASMIC"/>
    <property type="match status" value="1"/>
</dbReference>
<dbReference type="OrthoDB" id="9758957at2"/>
<dbReference type="EMBL" id="LR134473">
    <property type="protein sequence ID" value="VEI03629.1"/>
    <property type="molecule type" value="Genomic_DNA"/>
</dbReference>
<protein>
    <submittedName>
        <fullName evidence="1">Glycerophosphoryl diester phosphodiesterase</fullName>
        <ecNumber evidence="1">3.1.4.46</ecNumber>
    </submittedName>
</protein>
<dbReference type="GO" id="GO:0008889">
    <property type="term" value="F:glycerophosphodiester phosphodiesterase activity"/>
    <property type="evidence" value="ECO:0007669"/>
    <property type="project" value="UniProtKB-EC"/>
</dbReference>
<dbReference type="Proteomes" id="UP000277858">
    <property type="component" value="Chromosome"/>
</dbReference>
<dbReference type="RefSeq" id="WP_028702089.1">
    <property type="nucleotide sequence ID" value="NZ_CP040635.1"/>
</dbReference>
<accession>A0A3S4WXN7</accession>
<proteinExistence type="predicted"/>
<dbReference type="PANTHER" id="PTHR46211">
    <property type="entry name" value="GLYCEROPHOSPHORYL DIESTER PHOSPHODIESTERASE"/>
    <property type="match status" value="1"/>
</dbReference>
<sequence length="240" mass="26146">MPAIFAHRGAHKNLPENTMPAFQEAIDEDADGIELDVQMTSDGHLVVCHDETIDRTSDGTGQIVDHSLQELRALNFAAGSADWEPATIPLLDEVLDLLAPTEVGLNIELKNSVVRYRGLEEQTVAAVRAHRMADQVVLSSFNHRSLVALAEIAPKIRRGLLYSDDLADPWDYAHRIGVQAVHPGGWLLRGRDDVPRFHAAGLGVRVWTLDDPDQIREAAALGVDAVITNDPTGARAALAH</sequence>
<dbReference type="PROSITE" id="PS51704">
    <property type="entry name" value="GP_PDE"/>
    <property type="match status" value="1"/>
</dbReference>
<dbReference type="Pfam" id="PF03009">
    <property type="entry name" value="GDPD"/>
    <property type="match status" value="1"/>
</dbReference>
<evidence type="ECO:0000313" key="1">
    <source>
        <dbReference type="EMBL" id="VEI03629.1"/>
    </source>
</evidence>
<dbReference type="EC" id="3.1.4.46" evidence="1"/>
<dbReference type="CDD" id="cd08563">
    <property type="entry name" value="GDPD_TtGDE_like"/>
    <property type="match status" value="1"/>
</dbReference>
<dbReference type="InterPro" id="IPR017946">
    <property type="entry name" value="PLC-like_Pdiesterase_TIM-brl"/>
</dbReference>
<reference evidence="1 2" key="1">
    <citation type="submission" date="2018-12" db="EMBL/GenBank/DDBJ databases">
        <authorList>
            <consortium name="Pathogen Informatics"/>
        </authorList>
    </citation>
    <scope>NUCLEOTIDE SEQUENCE [LARGE SCALE GENOMIC DNA]</scope>
    <source>
        <strain evidence="1 2">NCTC13652</strain>
    </source>
</reference>
<name>A0A3S4WXN7_9ACTN</name>
<keyword evidence="1" id="KW-0378">Hydrolase</keyword>
<evidence type="ECO:0000313" key="2">
    <source>
        <dbReference type="Proteomes" id="UP000277858"/>
    </source>
</evidence>
<dbReference type="GO" id="GO:0006629">
    <property type="term" value="P:lipid metabolic process"/>
    <property type="evidence" value="ECO:0007669"/>
    <property type="project" value="InterPro"/>
</dbReference>
<dbReference type="SUPFAM" id="SSF51695">
    <property type="entry name" value="PLC-like phosphodiesterases"/>
    <property type="match status" value="1"/>
</dbReference>
<dbReference type="GeneID" id="82884599"/>
<dbReference type="InterPro" id="IPR030395">
    <property type="entry name" value="GP_PDE_dom"/>
</dbReference>
<dbReference type="Gene3D" id="3.20.20.190">
    <property type="entry name" value="Phosphatidylinositol (PI) phosphodiesterase"/>
    <property type="match status" value="1"/>
</dbReference>
<organism evidence="1 2">
    <name type="scientific">Acidipropionibacterium jensenii</name>
    <dbReference type="NCBI Taxonomy" id="1749"/>
    <lineage>
        <taxon>Bacteria</taxon>
        <taxon>Bacillati</taxon>
        <taxon>Actinomycetota</taxon>
        <taxon>Actinomycetes</taxon>
        <taxon>Propionibacteriales</taxon>
        <taxon>Propionibacteriaceae</taxon>
        <taxon>Acidipropionibacterium</taxon>
    </lineage>
</organism>
<dbReference type="AlphaFoldDB" id="A0A3S4WXN7"/>
<dbReference type="STRING" id="1122997.GCA_000425285_00207"/>
<keyword evidence="2" id="KW-1185">Reference proteome</keyword>
<gene>
    <name evidence="1" type="primary">ugpQ_3</name>
    <name evidence="1" type="ORF">NCTC13652_01839</name>
</gene>